<evidence type="ECO:0000259" key="4">
    <source>
        <dbReference type="Pfam" id="PF00150"/>
    </source>
</evidence>
<evidence type="ECO:0000256" key="2">
    <source>
        <dbReference type="ARBA" id="ARBA00023295"/>
    </source>
</evidence>
<dbReference type="Proteomes" id="UP000245489">
    <property type="component" value="Unassembled WGS sequence"/>
</dbReference>
<protein>
    <submittedName>
        <fullName evidence="5">Cellulase (Glycosyl hydrolase family 5)</fullName>
    </submittedName>
</protein>
<evidence type="ECO:0000256" key="3">
    <source>
        <dbReference type="RuleBase" id="RU361153"/>
    </source>
</evidence>
<dbReference type="Pfam" id="PF00150">
    <property type="entry name" value="Cellulase"/>
    <property type="match status" value="1"/>
</dbReference>
<gene>
    <name evidence="5" type="ORF">LV89_03434</name>
</gene>
<feature type="domain" description="Glycoside hydrolase family 5" evidence="4">
    <location>
        <begin position="88"/>
        <end position="301"/>
    </location>
</feature>
<reference evidence="5 6" key="1">
    <citation type="submission" date="2018-05" db="EMBL/GenBank/DDBJ databases">
        <title>Genomic Encyclopedia of Archaeal and Bacterial Type Strains, Phase II (KMG-II): from individual species to whole genera.</title>
        <authorList>
            <person name="Goeker M."/>
        </authorList>
    </citation>
    <scope>NUCLEOTIDE SEQUENCE [LARGE SCALE GENOMIC DNA]</scope>
    <source>
        <strain evidence="5 6">DSM 22214</strain>
    </source>
</reference>
<keyword evidence="1 3" id="KW-0378">Hydrolase</keyword>
<evidence type="ECO:0000256" key="1">
    <source>
        <dbReference type="ARBA" id="ARBA00022801"/>
    </source>
</evidence>
<dbReference type="GO" id="GO:0000272">
    <property type="term" value="P:polysaccharide catabolic process"/>
    <property type="evidence" value="ECO:0007669"/>
    <property type="project" value="InterPro"/>
</dbReference>
<dbReference type="RefSeq" id="WP_109744127.1">
    <property type="nucleotide sequence ID" value="NZ_QGGO01000020.1"/>
</dbReference>
<dbReference type="SUPFAM" id="SSF51445">
    <property type="entry name" value="(Trans)glycosidases"/>
    <property type="match status" value="1"/>
</dbReference>
<proteinExistence type="inferred from homology"/>
<comment type="caution">
    <text evidence="5">The sequence shown here is derived from an EMBL/GenBank/DDBJ whole genome shotgun (WGS) entry which is preliminary data.</text>
</comment>
<dbReference type="Gene3D" id="3.20.20.80">
    <property type="entry name" value="Glycosidases"/>
    <property type="match status" value="1"/>
</dbReference>
<sequence length="341" mass="38031">MKNIWVKLSVISLVLLNCSKDSIQQPTPPIIEPPKTEVIDPLNIAGLNWADGRDNFVDGWLIPSGLTAGDNYGTVMTKTEAILNGFSIEVKGVNTIRIPINPPSVADSWWNAYQGVLDKATSKGFNVIVACWEGASSKDGLIDDTSKFWTMWDAVVAKYQDNPKVYFEPFNEPHGYSLSQLTTIYQQFLDRYPNLTRGRIILDGQGYAENVVGVGGDSRFKSCLLGLHNYAFWATRTLSDWKTDWRSRFGNYANRTVITEFGAAMSTGKDYQNGNQNDNEIAYIMATSDICRNDKISSVYWPGLRDGDSYSLLSRSGTETNISISTVNTSGVYRIRYGWGL</sequence>
<keyword evidence="6" id="KW-1185">Reference proteome</keyword>
<dbReference type="GO" id="GO:0004553">
    <property type="term" value="F:hydrolase activity, hydrolyzing O-glycosyl compounds"/>
    <property type="evidence" value="ECO:0007669"/>
    <property type="project" value="InterPro"/>
</dbReference>
<evidence type="ECO:0000313" key="5">
    <source>
        <dbReference type="EMBL" id="PWK22369.1"/>
    </source>
</evidence>
<evidence type="ECO:0000313" key="6">
    <source>
        <dbReference type="Proteomes" id="UP000245489"/>
    </source>
</evidence>
<name>A0A316DYP9_9BACT</name>
<keyword evidence="2 3" id="KW-0326">Glycosidase</keyword>
<dbReference type="InterPro" id="IPR001547">
    <property type="entry name" value="Glyco_hydro_5"/>
</dbReference>
<dbReference type="InterPro" id="IPR017853">
    <property type="entry name" value="GH"/>
</dbReference>
<comment type="similarity">
    <text evidence="3">Belongs to the glycosyl hydrolase 5 (cellulase A) family.</text>
</comment>
<accession>A0A316DYP9</accession>
<dbReference type="OrthoDB" id="273314at2"/>
<dbReference type="AlphaFoldDB" id="A0A316DYP9"/>
<organism evidence="5 6">
    <name type="scientific">Arcicella aurantiaca</name>
    <dbReference type="NCBI Taxonomy" id="591202"/>
    <lineage>
        <taxon>Bacteria</taxon>
        <taxon>Pseudomonadati</taxon>
        <taxon>Bacteroidota</taxon>
        <taxon>Cytophagia</taxon>
        <taxon>Cytophagales</taxon>
        <taxon>Flectobacillaceae</taxon>
        <taxon>Arcicella</taxon>
    </lineage>
</organism>
<dbReference type="EMBL" id="QGGO01000020">
    <property type="protein sequence ID" value="PWK22369.1"/>
    <property type="molecule type" value="Genomic_DNA"/>
</dbReference>